<dbReference type="Gene3D" id="3.90.1340.10">
    <property type="entry name" value="Phage tail collar domain"/>
    <property type="match status" value="1"/>
</dbReference>
<proteinExistence type="predicted"/>
<dbReference type="Proteomes" id="UP000193303">
    <property type="component" value="Unassembled WGS sequence"/>
</dbReference>
<dbReference type="InterPro" id="IPR011083">
    <property type="entry name" value="Phage_tail_collar_dom"/>
</dbReference>
<comment type="caution">
    <text evidence="2">The sequence shown here is derived from an EMBL/GenBank/DDBJ whole genome shotgun (WGS) entry which is preliminary data.</text>
</comment>
<protein>
    <recommendedName>
        <fullName evidence="1">Phage tail collar domain-containing protein</fullName>
    </recommendedName>
</protein>
<evidence type="ECO:0000313" key="3">
    <source>
        <dbReference type="Proteomes" id="UP000193303"/>
    </source>
</evidence>
<dbReference type="SUPFAM" id="SSF88874">
    <property type="entry name" value="Receptor-binding domain of short tail fibre protein gp12"/>
    <property type="match status" value="1"/>
</dbReference>
<name>A0A1X3DKU1_9NEIS</name>
<dbReference type="InterPro" id="IPR037053">
    <property type="entry name" value="Phage_tail_collar_dom_sf"/>
</dbReference>
<organism evidence="2 3">
    <name type="scientific">Neisseria dumasiana</name>
    <dbReference type="NCBI Taxonomy" id="1931275"/>
    <lineage>
        <taxon>Bacteria</taxon>
        <taxon>Pseudomonadati</taxon>
        <taxon>Pseudomonadota</taxon>
        <taxon>Betaproteobacteria</taxon>
        <taxon>Neisseriales</taxon>
        <taxon>Neisseriaceae</taxon>
        <taxon>Neisseria</taxon>
    </lineage>
</organism>
<dbReference type="Pfam" id="PF07484">
    <property type="entry name" value="Collar"/>
    <property type="match status" value="1"/>
</dbReference>
<accession>A0A1X3DKU1</accession>
<evidence type="ECO:0000313" key="2">
    <source>
        <dbReference type="EMBL" id="OSI24716.1"/>
    </source>
</evidence>
<reference evidence="3" key="1">
    <citation type="submission" date="2017-01" db="EMBL/GenBank/DDBJ databases">
        <authorList>
            <person name="Mah S.A."/>
            <person name="Swanson W.J."/>
            <person name="Moy G.W."/>
            <person name="Vacquier V.D."/>
        </authorList>
    </citation>
    <scope>NUCLEOTIDE SEQUENCE [LARGE SCALE GENOMIC DNA]</scope>
    <source>
        <strain evidence="3">124861</strain>
    </source>
</reference>
<sequence length="243" mass="26157">MFETNPKSNYADGSTLKVNIKYEQSSGQVRYIHFPELGSTNHTVAYQDWVTTRINAATGGFDNKIEQAAPAGTVAYFAGRNAPAGWLKANGAAVSRTTYAGLFAAIGTTYGAGDGRTTFNLPDLRGEFVRGWDDGRNIDRGRALGSSQSDNIAEHRHATGWRTGSRGNEFVLLRSAWSGQSNITADVVAKGGAQIPGHDEHYVHVSGSTYANSNDTYATSSTYYDKGGETYPRNVALLACIKI</sequence>
<evidence type="ECO:0000259" key="1">
    <source>
        <dbReference type="Pfam" id="PF07484"/>
    </source>
</evidence>
<feature type="domain" description="Phage tail collar" evidence="1">
    <location>
        <begin position="72"/>
        <end position="129"/>
    </location>
</feature>
<dbReference type="AlphaFoldDB" id="A0A1X3DKU1"/>
<dbReference type="EMBL" id="MTAB01000003">
    <property type="protein sequence ID" value="OSI24716.1"/>
    <property type="molecule type" value="Genomic_DNA"/>
</dbReference>
<gene>
    <name evidence="2" type="ORF">BV912_01930</name>
</gene>